<dbReference type="AlphaFoldDB" id="A0A812A0T2"/>
<protein>
    <submittedName>
        <fullName evidence="1">Uncharacterized protein</fullName>
    </submittedName>
</protein>
<dbReference type="EMBL" id="CAJHZY010000003">
    <property type="protein sequence ID" value="CAD7766632.1"/>
    <property type="molecule type" value="Genomic_DNA"/>
</dbReference>
<evidence type="ECO:0000313" key="1">
    <source>
        <dbReference type="EMBL" id="CAD7766632.1"/>
    </source>
</evidence>
<name>A0A812A0T2_9EURY</name>
<organism evidence="1 2">
    <name type="scientific">Candidatus Argoarchaeum ethanivorans</name>
    <dbReference type="NCBI Taxonomy" id="2608793"/>
    <lineage>
        <taxon>Archaea</taxon>
        <taxon>Methanobacteriati</taxon>
        <taxon>Methanobacteriota</taxon>
        <taxon>Stenosarchaea group</taxon>
        <taxon>Methanomicrobia</taxon>
        <taxon>Methanosarcinales</taxon>
        <taxon>Methanosarcinales incertae sedis</taxon>
        <taxon>GOM Arc I cluster</taxon>
        <taxon>Candidatus Argoarchaeum</taxon>
    </lineage>
</organism>
<reference evidence="1" key="1">
    <citation type="submission" date="2020-12" db="EMBL/GenBank/DDBJ databases">
        <authorList>
            <person name="Hahn C.J."/>
            <person name="Laso-Perez R."/>
            <person name="Vulcano F."/>
            <person name="Vaziourakis K.-M."/>
            <person name="Stokke R."/>
            <person name="Steen I.H."/>
            <person name="Teske A."/>
            <person name="Boetius A."/>
            <person name="Liebeke M."/>
            <person name="Amann R."/>
            <person name="Knittel K."/>
        </authorList>
    </citation>
    <scope>NUCLEOTIDE SEQUENCE</scope>
    <source>
        <strain evidence="1">Gfbio:c6db26ca-90af-429b-aeed-0e3e8aed0b5e:GoM-Arc1_AMV-AAA_792_C10</strain>
    </source>
</reference>
<gene>
    <name evidence="1" type="ORF">DNFNHJIP_00030</name>
</gene>
<proteinExistence type="predicted"/>
<comment type="caution">
    <text evidence="1">The sequence shown here is derived from an EMBL/GenBank/DDBJ whole genome shotgun (WGS) entry which is preliminary data.</text>
</comment>
<accession>A0A812A0T2</accession>
<dbReference type="Proteomes" id="UP000614580">
    <property type="component" value="Unassembled WGS sequence"/>
</dbReference>
<evidence type="ECO:0000313" key="2">
    <source>
        <dbReference type="Proteomes" id="UP000614580"/>
    </source>
</evidence>
<sequence length="66" mass="6865">MRIPVLDKGGLVVQQAVGIIEIDAVFLSKLMVQPGSRQIIGLAETPSSGAEVIIPGGIFSNTEGVF</sequence>